<reference evidence="1 2" key="1">
    <citation type="submission" date="2015-02" db="EMBL/GenBank/DDBJ databases">
        <title>Single cell genomics of a rare environmental alphaproteobacterium provides unique insights into Rickettsiaceae evolution.</title>
        <authorList>
            <person name="Martijn J."/>
            <person name="Schulz F."/>
            <person name="Zaremba-Niedzwiedzka K."/>
            <person name="Viklund J."/>
            <person name="Stepanauskas R."/>
            <person name="Andersson S.G.E."/>
            <person name="Horn M."/>
            <person name="Guy L."/>
            <person name="Ettema T.J.G."/>
        </authorList>
    </citation>
    <scope>NUCLEOTIDE SEQUENCE [LARGE SCALE GENOMIC DNA]</scope>
    <source>
        <strain evidence="1 2">SCGC AAA041-L04</strain>
    </source>
</reference>
<dbReference type="AlphaFoldDB" id="A0A0F5MPH0"/>
<comment type="caution">
    <text evidence="1">The sequence shown here is derived from an EMBL/GenBank/DDBJ whole genome shotgun (WGS) entry which is preliminary data.</text>
</comment>
<dbReference type="Proteomes" id="UP000033358">
    <property type="component" value="Unassembled WGS sequence"/>
</dbReference>
<keyword evidence="2" id="KW-1185">Reference proteome</keyword>
<proteinExistence type="predicted"/>
<name>A0A0F5MPH0_9RICK</name>
<protein>
    <submittedName>
        <fullName evidence="1">Uncharacterized protein</fullName>
    </submittedName>
</protein>
<sequence length="188" mass="21393">MSEIGGRKLPFMEYFIKEYISKYGHVGKIIKKELGGEIVFNQVHIDPNYSANKIPIKTYLYSDVVSFDVTKLIPEEKQRILSKNNPAWKLEVKAKYEEIEQSIHSSVNYNNLLGIRANTDKMNSAGISSLFSVGLKKKQRENFDKVHDKMLSGKYSEGKGKGMICSSFIARETITSLVELDKYSDPLN</sequence>
<evidence type="ECO:0000313" key="2">
    <source>
        <dbReference type="Proteomes" id="UP000033358"/>
    </source>
</evidence>
<dbReference type="EMBL" id="JYHA01000050">
    <property type="protein sequence ID" value="KKB96591.1"/>
    <property type="molecule type" value="Genomic_DNA"/>
</dbReference>
<evidence type="ECO:0000313" key="1">
    <source>
        <dbReference type="EMBL" id="KKB96591.1"/>
    </source>
</evidence>
<gene>
    <name evidence="1" type="ORF">SZ25_00306</name>
</gene>
<organism evidence="1 2">
    <name type="scientific">Candidatus Arcanibacter lacustris</name>
    <dbReference type="NCBI Taxonomy" id="1607817"/>
    <lineage>
        <taxon>Bacteria</taxon>
        <taxon>Pseudomonadati</taxon>
        <taxon>Pseudomonadota</taxon>
        <taxon>Alphaproteobacteria</taxon>
        <taxon>Rickettsiales</taxon>
        <taxon>Candidatus Arcanibacter</taxon>
    </lineage>
</organism>
<accession>A0A0F5MPH0</accession>